<dbReference type="Proteomes" id="UP001595660">
    <property type="component" value="Unassembled WGS sequence"/>
</dbReference>
<dbReference type="CDD" id="cd00075">
    <property type="entry name" value="HATPase"/>
    <property type="match status" value="1"/>
</dbReference>
<dbReference type="InterPro" id="IPR001789">
    <property type="entry name" value="Sig_transdc_resp-reg_receiver"/>
</dbReference>
<evidence type="ECO:0000313" key="13">
    <source>
        <dbReference type="Proteomes" id="UP001595660"/>
    </source>
</evidence>
<dbReference type="SMART" id="SM00387">
    <property type="entry name" value="HATPase_c"/>
    <property type="match status" value="1"/>
</dbReference>
<evidence type="ECO:0000259" key="8">
    <source>
        <dbReference type="PROSITE" id="PS50109"/>
    </source>
</evidence>
<dbReference type="Pfam" id="PF00072">
    <property type="entry name" value="Response_reg"/>
    <property type="match status" value="1"/>
</dbReference>
<dbReference type="InterPro" id="IPR036890">
    <property type="entry name" value="HATPase_C_sf"/>
</dbReference>
<keyword evidence="13" id="KW-1185">Reference proteome</keyword>
<dbReference type="InterPro" id="IPR003594">
    <property type="entry name" value="HATPase_dom"/>
</dbReference>
<feature type="modified residue" description="4-aspartylphosphate" evidence="6">
    <location>
        <position position="61"/>
    </location>
</feature>
<dbReference type="Pfam" id="PF08448">
    <property type="entry name" value="PAS_4"/>
    <property type="match status" value="4"/>
</dbReference>
<dbReference type="InterPro" id="IPR000700">
    <property type="entry name" value="PAS-assoc_C"/>
</dbReference>
<dbReference type="SUPFAM" id="SSF47384">
    <property type="entry name" value="Homodimeric domain of signal transducing histidine kinase"/>
    <property type="match status" value="1"/>
</dbReference>
<evidence type="ECO:0000256" key="4">
    <source>
        <dbReference type="ARBA" id="ARBA00022679"/>
    </source>
</evidence>
<dbReference type="SUPFAM" id="SSF55874">
    <property type="entry name" value="ATPase domain of HSP90 chaperone/DNA topoisomerase II/histidine kinase"/>
    <property type="match status" value="1"/>
</dbReference>
<feature type="domain" description="PAS" evidence="10">
    <location>
        <begin position="389"/>
        <end position="458"/>
    </location>
</feature>
<dbReference type="EMBL" id="JBHRWN010000002">
    <property type="protein sequence ID" value="MFC3477158.1"/>
    <property type="molecule type" value="Genomic_DNA"/>
</dbReference>
<feature type="domain" description="Response regulatory" evidence="9">
    <location>
        <begin position="10"/>
        <end position="126"/>
    </location>
</feature>
<dbReference type="InterPro" id="IPR036097">
    <property type="entry name" value="HisK_dim/P_sf"/>
</dbReference>
<feature type="domain" description="PAC" evidence="11">
    <location>
        <begin position="216"/>
        <end position="268"/>
    </location>
</feature>
<dbReference type="SMART" id="SM00388">
    <property type="entry name" value="HisKA"/>
    <property type="match status" value="1"/>
</dbReference>
<comment type="caution">
    <text evidence="12">The sequence shown here is derived from an EMBL/GenBank/DDBJ whole genome shotgun (WGS) entry which is preliminary data.</text>
</comment>
<keyword evidence="3 6" id="KW-0597">Phosphoprotein</keyword>
<name>A0ABD5NCY2_9EURY</name>
<evidence type="ECO:0000256" key="6">
    <source>
        <dbReference type="PROSITE-ProRule" id="PRU00169"/>
    </source>
</evidence>
<dbReference type="NCBIfam" id="TIGR00229">
    <property type="entry name" value="sensory_box"/>
    <property type="match status" value="3"/>
</dbReference>
<dbReference type="RefSeq" id="WP_232571709.1">
    <property type="nucleotide sequence ID" value="NZ_CP089466.1"/>
</dbReference>
<reference evidence="12 13" key="1">
    <citation type="journal article" date="2019" name="Int. J. Syst. Evol. Microbiol.">
        <title>The Global Catalogue of Microorganisms (GCM) 10K type strain sequencing project: providing services to taxonomists for standard genome sequencing and annotation.</title>
        <authorList>
            <consortium name="The Broad Institute Genomics Platform"/>
            <consortium name="The Broad Institute Genome Sequencing Center for Infectious Disease"/>
            <person name="Wu L."/>
            <person name="Ma J."/>
        </authorList>
    </citation>
    <scope>NUCLEOTIDE SEQUENCE [LARGE SCALE GENOMIC DNA]</scope>
    <source>
        <strain evidence="12 13">CGMCC 1.12562</strain>
    </source>
</reference>
<evidence type="ECO:0000259" key="11">
    <source>
        <dbReference type="PROSITE" id="PS50113"/>
    </source>
</evidence>
<evidence type="ECO:0000256" key="1">
    <source>
        <dbReference type="ARBA" id="ARBA00000085"/>
    </source>
</evidence>
<feature type="domain" description="PAC" evidence="11">
    <location>
        <begin position="590"/>
        <end position="642"/>
    </location>
</feature>
<dbReference type="InterPro" id="IPR000014">
    <property type="entry name" value="PAS"/>
</dbReference>
<comment type="catalytic activity">
    <reaction evidence="1">
        <text>ATP + protein L-histidine = ADP + protein N-phospho-L-histidine.</text>
        <dbReference type="EC" id="2.7.13.3"/>
    </reaction>
</comment>
<dbReference type="InterPro" id="IPR013656">
    <property type="entry name" value="PAS_4"/>
</dbReference>
<dbReference type="SUPFAM" id="SSF55785">
    <property type="entry name" value="PYP-like sensor domain (PAS domain)"/>
    <property type="match status" value="4"/>
</dbReference>
<evidence type="ECO:0000256" key="3">
    <source>
        <dbReference type="ARBA" id="ARBA00022553"/>
    </source>
</evidence>
<dbReference type="CDD" id="cd00130">
    <property type="entry name" value="PAS"/>
    <property type="match status" value="4"/>
</dbReference>
<dbReference type="InterPro" id="IPR011006">
    <property type="entry name" value="CheY-like_superfamily"/>
</dbReference>
<dbReference type="Gene3D" id="3.30.565.10">
    <property type="entry name" value="Histidine kinase-like ATPase, C-terminal domain"/>
    <property type="match status" value="1"/>
</dbReference>
<feature type="region of interest" description="Disordered" evidence="7">
    <location>
        <begin position="849"/>
        <end position="871"/>
    </location>
</feature>
<dbReference type="Gene3D" id="1.10.287.130">
    <property type="match status" value="1"/>
</dbReference>
<sequence length="871" mass="96466">MTMGGGSSIRVLLVEDDDALADLTVEFLEREDDAFEVETRDAAESALDRLDDAAVDCVVSDHDMPGMNGLEFLGEVRDTHPELPFVLFTGKGSEEIASDAISAGVTDYLQKGTGTDQYTVLANRVRNAVEKRRSQQALREEKHLLEQVLATTPGSVVFDADGRVASATDRAKATLGLAGETLPVDPDWAFATLDGDPLPPEDHPARKVARTGQSLHGERLAVVWPDGWEKYLVMHCAPLFDEAGDVDRVVASFTDVTDRVEHEHEIERVQTVVQAVGDAVYTLDEDGVFTFVNDAFEELTGRKNLEGEHCSVVLTEDDIDEGERLIAGLVSGDDETAVLEIDADDWADDVEHVEAHIALLPYDVQFNGTAGVVRDVTERERRQRKLRESEEKYATVVEEASDAVLVAQDDRLKFANQQAASILDADPGDIEGTPVADVIAPEDRDTVVSRLRRRLDGDAPERRYEFTAQTVDGDRVPIEFSASTITYRGDPAVLAICRDVSDRRRRDRERRQYETIVETAPDGVFIVDENANYVSGNEQIARLTGYSQAELAEMSVTDLVAEGVFDPEVVPRYEDTVATLLSSRADDAKGKFEFHVYPRDGDDERVFECHLALRPHDGEFRGSIGVLRDVTERKRRERELEAQNERLDEFASVASHDLRSPLNVATGWLEQYRETRDDDALDRVEDSLYRMDEILEELLTLARSGTTARETTEVPLQVAAISAWDSVDTGEAVLGLDLEGVTVDAVRGRLQELLENLFRNAVEHAPARAARTRPDSAVADTGSELQIRVCPLTDREGFFVADDGTGIPECEREDVFEMGHTSTEDGTGFGLAIVENVAENHGWRVELTESEDGGARFEFETEPPESPTRNR</sequence>
<proteinExistence type="predicted"/>
<dbReference type="SMART" id="SM00091">
    <property type="entry name" value="PAS"/>
    <property type="match status" value="4"/>
</dbReference>
<accession>A0ABD5NCY2</accession>
<dbReference type="InterPro" id="IPR005467">
    <property type="entry name" value="His_kinase_dom"/>
</dbReference>
<dbReference type="PANTHER" id="PTHR43304">
    <property type="entry name" value="PHYTOCHROME-LIKE PROTEIN CPH1"/>
    <property type="match status" value="1"/>
</dbReference>
<evidence type="ECO:0000259" key="10">
    <source>
        <dbReference type="PROSITE" id="PS50112"/>
    </source>
</evidence>
<dbReference type="InterPro" id="IPR003661">
    <property type="entry name" value="HisK_dim/P_dom"/>
</dbReference>
<dbReference type="SMART" id="SM00086">
    <property type="entry name" value="PAC"/>
    <property type="match status" value="3"/>
</dbReference>
<evidence type="ECO:0000256" key="5">
    <source>
        <dbReference type="ARBA" id="ARBA00022777"/>
    </source>
</evidence>
<dbReference type="Gene3D" id="3.40.50.2300">
    <property type="match status" value="1"/>
</dbReference>
<dbReference type="PROSITE" id="PS50110">
    <property type="entry name" value="RESPONSE_REGULATORY"/>
    <property type="match status" value="1"/>
</dbReference>
<dbReference type="AlphaFoldDB" id="A0ABD5NCY2"/>
<dbReference type="InterPro" id="IPR001610">
    <property type="entry name" value="PAC"/>
</dbReference>
<dbReference type="InterPro" id="IPR035965">
    <property type="entry name" value="PAS-like_dom_sf"/>
</dbReference>
<dbReference type="Pfam" id="PF02518">
    <property type="entry name" value="HATPase_c"/>
    <property type="match status" value="1"/>
</dbReference>
<feature type="domain" description="Histidine kinase" evidence="8">
    <location>
        <begin position="653"/>
        <end position="865"/>
    </location>
</feature>
<feature type="compositionally biased region" description="Basic and acidic residues" evidence="7">
    <location>
        <begin position="849"/>
        <end position="859"/>
    </location>
</feature>
<gene>
    <name evidence="12" type="ORF">ACFOKC_05415</name>
</gene>
<evidence type="ECO:0000313" key="12">
    <source>
        <dbReference type="EMBL" id="MFC3477158.1"/>
    </source>
</evidence>
<evidence type="ECO:0000256" key="2">
    <source>
        <dbReference type="ARBA" id="ARBA00012438"/>
    </source>
</evidence>
<dbReference type="InterPro" id="IPR052162">
    <property type="entry name" value="Sensor_kinase/Photoreceptor"/>
</dbReference>
<dbReference type="CDD" id="cd00082">
    <property type="entry name" value="HisKA"/>
    <property type="match status" value="1"/>
</dbReference>
<protein>
    <recommendedName>
        <fullName evidence="2">histidine kinase</fullName>
        <ecNumber evidence="2">2.7.13.3</ecNumber>
    </recommendedName>
</protein>
<evidence type="ECO:0000259" key="9">
    <source>
        <dbReference type="PROSITE" id="PS50110"/>
    </source>
</evidence>
<keyword evidence="5" id="KW-0418">Kinase</keyword>
<dbReference type="SUPFAM" id="SSF52172">
    <property type="entry name" value="CheY-like"/>
    <property type="match status" value="1"/>
</dbReference>
<organism evidence="12 13">
    <name type="scientific">Halobacterium litoreum</name>
    <dbReference type="NCBI Taxonomy" id="2039234"/>
    <lineage>
        <taxon>Archaea</taxon>
        <taxon>Methanobacteriati</taxon>
        <taxon>Methanobacteriota</taxon>
        <taxon>Stenosarchaea group</taxon>
        <taxon>Halobacteria</taxon>
        <taxon>Halobacteriales</taxon>
        <taxon>Halobacteriaceae</taxon>
        <taxon>Halobacterium</taxon>
    </lineage>
</organism>
<feature type="domain" description="PAS" evidence="10">
    <location>
        <begin position="265"/>
        <end position="301"/>
    </location>
</feature>
<dbReference type="PANTHER" id="PTHR43304:SF1">
    <property type="entry name" value="PAC DOMAIN-CONTAINING PROTEIN"/>
    <property type="match status" value="1"/>
</dbReference>
<keyword evidence="4" id="KW-0808">Transferase</keyword>
<dbReference type="Pfam" id="PF00512">
    <property type="entry name" value="HisKA"/>
    <property type="match status" value="1"/>
</dbReference>
<dbReference type="PROSITE" id="PS50113">
    <property type="entry name" value="PAC"/>
    <property type="match status" value="2"/>
</dbReference>
<evidence type="ECO:0000256" key="7">
    <source>
        <dbReference type="SAM" id="MobiDB-lite"/>
    </source>
</evidence>
<dbReference type="EC" id="2.7.13.3" evidence="2"/>
<dbReference type="SMART" id="SM00448">
    <property type="entry name" value="REC"/>
    <property type="match status" value="1"/>
</dbReference>
<dbReference type="Gene3D" id="3.30.450.20">
    <property type="entry name" value="PAS domain"/>
    <property type="match status" value="4"/>
</dbReference>
<feature type="domain" description="PAS" evidence="10">
    <location>
        <begin position="509"/>
        <end position="584"/>
    </location>
</feature>
<dbReference type="GeneID" id="69116918"/>
<dbReference type="PROSITE" id="PS50112">
    <property type="entry name" value="PAS"/>
    <property type="match status" value="3"/>
</dbReference>
<dbReference type="PROSITE" id="PS50109">
    <property type="entry name" value="HIS_KIN"/>
    <property type="match status" value="1"/>
</dbReference>
<dbReference type="GO" id="GO:0004673">
    <property type="term" value="F:protein histidine kinase activity"/>
    <property type="evidence" value="ECO:0007669"/>
    <property type="project" value="UniProtKB-EC"/>
</dbReference>